<name>A0A317F8L8_9PROT</name>
<accession>A0A317F8L8</accession>
<protein>
    <submittedName>
        <fullName evidence="1">Uncharacterized protein</fullName>
    </submittedName>
</protein>
<sequence>MPEHSPIDPQVIFRMRETIRLAIAQRSASINEAAAEARGLGRGLAPALPASVIDEVVVSILRELGAYQPPAAPLEHRGQELRHVTWEEVADSLSYAMRFNEQGRARKTGYEHAVAAGV</sequence>
<comment type="caution">
    <text evidence="1">The sequence shown here is derived from an EMBL/GenBank/DDBJ whole genome shotgun (WGS) entry which is preliminary data.</text>
</comment>
<keyword evidence="2" id="KW-1185">Reference proteome</keyword>
<evidence type="ECO:0000313" key="1">
    <source>
        <dbReference type="EMBL" id="PWS34299.1"/>
    </source>
</evidence>
<evidence type="ECO:0000313" key="2">
    <source>
        <dbReference type="Proteomes" id="UP000245765"/>
    </source>
</evidence>
<reference evidence="2" key="1">
    <citation type="submission" date="2018-05" db="EMBL/GenBank/DDBJ databases">
        <authorList>
            <person name="Du Z."/>
            <person name="Wang X."/>
        </authorList>
    </citation>
    <scope>NUCLEOTIDE SEQUENCE [LARGE SCALE GENOMIC DNA]</scope>
    <source>
        <strain evidence="2">CQN31</strain>
    </source>
</reference>
<proteinExistence type="predicted"/>
<dbReference type="Proteomes" id="UP000245765">
    <property type="component" value="Unassembled WGS sequence"/>
</dbReference>
<dbReference type="AlphaFoldDB" id="A0A317F8L8"/>
<dbReference type="OrthoDB" id="7285157at2"/>
<organism evidence="1 2">
    <name type="scientific">Falsiroseomonas bella</name>
    <dbReference type="NCBI Taxonomy" id="2184016"/>
    <lineage>
        <taxon>Bacteria</taxon>
        <taxon>Pseudomonadati</taxon>
        <taxon>Pseudomonadota</taxon>
        <taxon>Alphaproteobacteria</taxon>
        <taxon>Acetobacterales</taxon>
        <taxon>Roseomonadaceae</taxon>
        <taxon>Falsiroseomonas</taxon>
    </lineage>
</organism>
<gene>
    <name evidence="1" type="ORF">DFH01_25060</name>
</gene>
<dbReference type="RefSeq" id="WP_109873271.1">
    <property type="nucleotide sequence ID" value="NZ_QGNA01000007.1"/>
</dbReference>
<dbReference type="EMBL" id="QGNA01000007">
    <property type="protein sequence ID" value="PWS34299.1"/>
    <property type="molecule type" value="Genomic_DNA"/>
</dbReference>